<name>A0A0V8M405_9CHLR</name>
<dbReference type="PATRIC" id="fig|61435.5.peg.596"/>
<reference evidence="1 2" key="1">
    <citation type="journal article" date="2015" name="Sci. Rep.">
        <title>A comparative genomics and reductive dehalogenase gene transcription study of two chloroethene-respiring bacteria, Dehalococcoides mccartyi strains MB and 11a.</title>
        <authorList>
            <person name="Low A."/>
            <person name="Shen Z."/>
            <person name="Cheng D."/>
            <person name="Rogers M.J."/>
            <person name="Lee P.K."/>
            <person name="He J."/>
        </authorList>
    </citation>
    <scope>NUCLEOTIDE SEQUENCE [LARGE SCALE GENOMIC DNA]</scope>
    <source>
        <strain evidence="1 2">MB</strain>
    </source>
</reference>
<organism evidence="1 2">
    <name type="scientific">Dehalococcoides mccartyi</name>
    <dbReference type="NCBI Taxonomy" id="61435"/>
    <lineage>
        <taxon>Bacteria</taxon>
        <taxon>Bacillati</taxon>
        <taxon>Chloroflexota</taxon>
        <taxon>Dehalococcoidia</taxon>
        <taxon>Dehalococcoidales</taxon>
        <taxon>Dehalococcoidaceae</taxon>
        <taxon>Dehalococcoides</taxon>
    </lineage>
</organism>
<dbReference type="EMBL" id="JGYD01000011">
    <property type="protein sequence ID" value="KSV18488.1"/>
    <property type="molecule type" value="Genomic_DNA"/>
</dbReference>
<gene>
    <name evidence="1" type="ORF">DA01_02970</name>
</gene>
<evidence type="ECO:0000313" key="1">
    <source>
        <dbReference type="EMBL" id="KSV18488.1"/>
    </source>
</evidence>
<proteinExistence type="predicted"/>
<sequence length="189" mass="22556">MLYSMNNDSRRNKYDTKDSLELGDKAELVFRRLAEKRGWELTDASFDCNVNEHWDFLMQRGSDNFKIDVKAMKRLNRGDLDVQDRWIWIELHGVRSQDQGWLYHGKANLISFEKMTSFVIVKRTDLIELVERLVDNKTLVHSSREAKYRVYNRPGRPDRITLIETDTLNPIKWDEWDKRLYPKESKNGT</sequence>
<protein>
    <submittedName>
        <fullName evidence="1">Uncharacterized protein</fullName>
    </submittedName>
</protein>
<dbReference type="Proteomes" id="UP000053577">
    <property type="component" value="Unassembled WGS sequence"/>
</dbReference>
<accession>A0A0V8M405</accession>
<comment type="caution">
    <text evidence="1">The sequence shown here is derived from an EMBL/GenBank/DDBJ whole genome shotgun (WGS) entry which is preliminary data.</text>
</comment>
<evidence type="ECO:0000313" key="2">
    <source>
        <dbReference type="Proteomes" id="UP000053577"/>
    </source>
</evidence>
<dbReference type="AlphaFoldDB" id="A0A0V8M405"/>